<dbReference type="Gene3D" id="1.10.10.60">
    <property type="entry name" value="Homeodomain-like"/>
    <property type="match status" value="1"/>
</dbReference>
<sequence length="675" mass="75669">MEFTREYNHLLKEKWDKYIVKGQPMPDADPEIRSFVYDSWKRSKMHGIPPFEVKDKRLSEEELKQKLNANKRLIQVAHSYIQHLYSFVKGTNFVLALTDAEGYVLDIIGDDNMIQARTKKSGLTIGCCRSEQYAGTNGIGTCLFVGRPIQIWASEHYIKPHHEYVCSAAPIRNPQQQIIGCLDVIGPIELPHNHTLAMVSASTDGIEKELKMLEAYNRLSMVNKQMASTLQAIDSGIIMFNTQGIISQYNQLACQILHLSFDSLKDKPLSSIIDLEDSSLNPLNITHDIQNREVSFTTYKNERIPLSLSSSIIKSEQGTQLGTVLVINEAKKIHKLVNRLSGFTATYTFDSILGKAPSIIEAKKIAEAAAKSNSNVLILGESGTGKELMAQSIHNASARAHGPFIAINCGSLPKGLIESELFGYEPGAFTGANKEGYPGKFELAQGGTIFLDEIGDMPLELQTSLLRVLQTKEIVRIGGKQKKKIDVRIMAATNVDLLQSVQKKEFRSDLYYRINVLSIEVPPLRDRKSDILLLTNHFISSISRMLEKRIDGITSDAEQLLYDYNWPGNIRELENVIERAVNLASGHIITKEDLPPAITYLSNTPTESQDSLSEETMPKLTGDVTESQSYKRLISVLADEHGNVSKASERLGIPRRTLYRRIKKYNINIDEFRLL</sequence>
<dbReference type="SMART" id="SM00382">
    <property type="entry name" value="AAA"/>
    <property type="match status" value="1"/>
</dbReference>
<evidence type="ECO:0000256" key="1">
    <source>
        <dbReference type="ARBA" id="ARBA00022741"/>
    </source>
</evidence>
<dbReference type="PROSITE" id="PS00675">
    <property type="entry name" value="SIGMA54_INTERACT_1"/>
    <property type="match status" value="1"/>
</dbReference>
<dbReference type="GO" id="GO:0043565">
    <property type="term" value="F:sequence-specific DNA binding"/>
    <property type="evidence" value="ECO:0007669"/>
    <property type="project" value="InterPro"/>
</dbReference>
<dbReference type="InterPro" id="IPR058031">
    <property type="entry name" value="AAA_lid_NorR"/>
</dbReference>
<accession>A0A923NGD9</accession>
<protein>
    <submittedName>
        <fullName evidence="8">Sigma 54-interacting transcriptional regulator</fullName>
    </submittedName>
</protein>
<dbReference type="PANTHER" id="PTHR32071">
    <property type="entry name" value="TRANSCRIPTIONAL REGULATORY PROTEIN"/>
    <property type="match status" value="1"/>
</dbReference>
<dbReference type="SUPFAM" id="SSF46689">
    <property type="entry name" value="Homeodomain-like"/>
    <property type="match status" value="1"/>
</dbReference>
<evidence type="ECO:0000256" key="4">
    <source>
        <dbReference type="ARBA" id="ARBA00023125"/>
    </source>
</evidence>
<dbReference type="PROSITE" id="PS00676">
    <property type="entry name" value="SIGMA54_INTERACT_2"/>
    <property type="match status" value="1"/>
</dbReference>
<keyword evidence="2" id="KW-0067">ATP-binding</keyword>
<dbReference type="RefSeq" id="WP_187301671.1">
    <property type="nucleotide sequence ID" value="NZ_JACRYT010000001.1"/>
</dbReference>
<proteinExistence type="predicted"/>
<dbReference type="SUPFAM" id="SSF55785">
    <property type="entry name" value="PYP-like sensor domain (PAS domain)"/>
    <property type="match status" value="1"/>
</dbReference>
<dbReference type="SMART" id="SM00091">
    <property type="entry name" value="PAS"/>
    <property type="match status" value="1"/>
</dbReference>
<dbReference type="PROSITE" id="PS50045">
    <property type="entry name" value="SIGMA54_INTERACT_4"/>
    <property type="match status" value="1"/>
</dbReference>
<evidence type="ECO:0000259" key="7">
    <source>
        <dbReference type="PROSITE" id="PS50045"/>
    </source>
</evidence>
<dbReference type="PRINTS" id="PR01590">
    <property type="entry name" value="HTHFIS"/>
</dbReference>
<dbReference type="CDD" id="cd00130">
    <property type="entry name" value="PAS"/>
    <property type="match status" value="1"/>
</dbReference>
<dbReference type="Pfam" id="PF00989">
    <property type="entry name" value="PAS"/>
    <property type="match status" value="1"/>
</dbReference>
<dbReference type="Gene3D" id="1.10.8.60">
    <property type="match status" value="1"/>
</dbReference>
<dbReference type="Proteomes" id="UP000602647">
    <property type="component" value="Unassembled WGS sequence"/>
</dbReference>
<dbReference type="PROSITE" id="PS00688">
    <property type="entry name" value="SIGMA54_INTERACT_3"/>
    <property type="match status" value="1"/>
</dbReference>
<reference evidence="8" key="1">
    <citation type="submission" date="2020-08" db="EMBL/GenBank/DDBJ databases">
        <title>Genome public.</title>
        <authorList>
            <person name="Liu C."/>
            <person name="Sun Q."/>
        </authorList>
    </citation>
    <scope>NUCLEOTIDE SEQUENCE</scope>
    <source>
        <strain evidence="8">BX12</strain>
    </source>
</reference>
<dbReference type="InterPro" id="IPR013767">
    <property type="entry name" value="PAS_fold"/>
</dbReference>
<feature type="domain" description="Sigma-54 factor interaction" evidence="7">
    <location>
        <begin position="352"/>
        <end position="582"/>
    </location>
</feature>
<keyword evidence="3" id="KW-0805">Transcription regulation</keyword>
<dbReference type="SUPFAM" id="SSF55781">
    <property type="entry name" value="GAF domain-like"/>
    <property type="match status" value="1"/>
</dbReference>
<keyword evidence="9" id="KW-1185">Reference proteome</keyword>
<dbReference type="AlphaFoldDB" id="A0A923NGD9"/>
<dbReference type="InterPro" id="IPR002197">
    <property type="entry name" value="HTH_Fis"/>
</dbReference>
<evidence type="ECO:0000256" key="6">
    <source>
        <dbReference type="ARBA" id="ARBA00023163"/>
    </source>
</evidence>
<keyword evidence="4" id="KW-0238">DNA-binding</keyword>
<dbReference type="InterPro" id="IPR025943">
    <property type="entry name" value="Sigma_54_int_dom_ATP-bd_2"/>
</dbReference>
<dbReference type="PANTHER" id="PTHR32071:SF57">
    <property type="entry name" value="C4-DICARBOXYLATE TRANSPORT TRANSCRIPTIONAL REGULATORY PROTEIN DCTD"/>
    <property type="match status" value="1"/>
</dbReference>
<gene>
    <name evidence="8" type="ORF">H9L42_01465</name>
</gene>
<name>A0A923NGD9_9FIRM</name>
<evidence type="ECO:0000313" key="9">
    <source>
        <dbReference type="Proteomes" id="UP000602647"/>
    </source>
</evidence>
<dbReference type="NCBIfam" id="TIGR00229">
    <property type="entry name" value="sensory_box"/>
    <property type="match status" value="1"/>
</dbReference>
<dbReference type="InterPro" id="IPR000014">
    <property type="entry name" value="PAS"/>
</dbReference>
<organism evidence="8 9">
    <name type="scientific">Zhenpiania hominis</name>
    <dbReference type="NCBI Taxonomy" id="2763644"/>
    <lineage>
        <taxon>Bacteria</taxon>
        <taxon>Bacillati</taxon>
        <taxon>Bacillota</taxon>
        <taxon>Clostridia</taxon>
        <taxon>Peptostreptococcales</taxon>
        <taxon>Anaerovoracaceae</taxon>
        <taxon>Zhenpiania</taxon>
    </lineage>
</organism>
<evidence type="ECO:0000256" key="2">
    <source>
        <dbReference type="ARBA" id="ARBA00022840"/>
    </source>
</evidence>
<dbReference type="InterPro" id="IPR009057">
    <property type="entry name" value="Homeodomain-like_sf"/>
</dbReference>
<dbReference type="Pfam" id="PF00158">
    <property type="entry name" value="Sigma54_activat"/>
    <property type="match status" value="1"/>
</dbReference>
<dbReference type="InterPro" id="IPR003593">
    <property type="entry name" value="AAA+_ATPase"/>
</dbReference>
<dbReference type="FunFam" id="1.10.8.60:FF:000014">
    <property type="entry name" value="DNA-binding transcriptional regulator NtrC"/>
    <property type="match status" value="1"/>
</dbReference>
<dbReference type="InterPro" id="IPR029016">
    <property type="entry name" value="GAF-like_dom_sf"/>
</dbReference>
<evidence type="ECO:0000313" key="8">
    <source>
        <dbReference type="EMBL" id="MBC6678496.1"/>
    </source>
</evidence>
<keyword evidence="6" id="KW-0804">Transcription</keyword>
<dbReference type="FunFam" id="3.40.50.300:FF:000006">
    <property type="entry name" value="DNA-binding transcriptional regulator NtrC"/>
    <property type="match status" value="1"/>
</dbReference>
<keyword evidence="1" id="KW-0547">Nucleotide-binding</keyword>
<dbReference type="InterPro" id="IPR035965">
    <property type="entry name" value="PAS-like_dom_sf"/>
</dbReference>
<dbReference type="InterPro" id="IPR025662">
    <property type="entry name" value="Sigma_54_int_dom_ATP-bd_1"/>
</dbReference>
<evidence type="ECO:0000256" key="5">
    <source>
        <dbReference type="ARBA" id="ARBA00023159"/>
    </source>
</evidence>
<dbReference type="GO" id="GO:0006355">
    <property type="term" value="P:regulation of DNA-templated transcription"/>
    <property type="evidence" value="ECO:0007669"/>
    <property type="project" value="InterPro"/>
</dbReference>
<evidence type="ECO:0000256" key="3">
    <source>
        <dbReference type="ARBA" id="ARBA00023015"/>
    </source>
</evidence>
<dbReference type="SUPFAM" id="SSF52540">
    <property type="entry name" value="P-loop containing nucleoside triphosphate hydrolases"/>
    <property type="match status" value="1"/>
</dbReference>
<dbReference type="Gene3D" id="3.30.450.40">
    <property type="match status" value="1"/>
</dbReference>
<dbReference type="Gene3D" id="3.40.50.300">
    <property type="entry name" value="P-loop containing nucleotide triphosphate hydrolases"/>
    <property type="match status" value="1"/>
</dbReference>
<dbReference type="InterPro" id="IPR025944">
    <property type="entry name" value="Sigma_54_int_dom_CS"/>
</dbReference>
<dbReference type="EMBL" id="JACRYT010000001">
    <property type="protein sequence ID" value="MBC6678496.1"/>
    <property type="molecule type" value="Genomic_DNA"/>
</dbReference>
<dbReference type="InterPro" id="IPR002078">
    <property type="entry name" value="Sigma_54_int"/>
</dbReference>
<comment type="caution">
    <text evidence="8">The sequence shown here is derived from an EMBL/GenBank/DDBJ whole genome shotgun (WGS) entry which is preliminary data.</text>
</comment>
<keyword evidence="5" id="KW-0010">Activator</keyword>
<dbReference type="Pfam" id="PF25601">
    <property type="entry name" value="AAA_lid_14"/>
    <property type="match status" value="1"/>
</dbReference>
<dbReference type="Pfam" id="PF02954">
    <property type="entry name" value="HTH_8"/>
    <property type="match status" value="1"/>
</dbReference>
<dbReference type="Gene3D" id="3.30.450.20">
    <property type="entry name" value="PAS domain"/>
    <property type="match status" value="1"/>
</dbReference>
<dbReference type="GO" id="GO:0005524">
    <property type="term" value="F:ATP binding"/>
    <property type="evidence" value="ECO:0007669"/>
    <property type="project" value="UniProtKB-KW"/>
</dbReference>
<dbReference type="CDD" id="cd00009">
    <property type="entry name" value="AAA"/>
    <property type="match status" value="1"/>
</dbReference>
<dbReference type="InterPro" id="IPR027417">
    <property type="entry name" value="P-loop_NTPase"/>
</dbReference>